<dbReference type="EMBL" id="AVOT02104462">
    <property type="protein sequence ID" value="MBW0579172.1"/>
    <property type="molecule type" value="Genomic_DNA"/>
</dbReference>
<dbReference type="Proteomes" id="UP000765509">
    <property type="component" value="Unassembled WGS sequence"/>
</dbReference>
<organism evidence="2 3">
    <name type="scientific">Austropuccinia psidii MF-1</name>
    <dbReference type="NCBI Taxonomy" id="1389203"/>
    <lineage>
        <taxon>Eukaryota</taxon>
        <taxon>Fungi</taxon>
        <taxon>Dikarya</taxon>
        <taxon>Basidiomycota</taxon>
        <taxon>Pucciniomycotina</taxon>
        <taxon>Pucciniomycetes</taxon>
        <taxon>Pucciniales</taxon>
        <taxon>Sphaerophragmiaceae</taxon>
        <taxon>Austropuccinia</taxon>
    </lineage>
</organism>
<evidence type="ECO:0000313" key="2">
    <source>
        <dbReference type="EMBL" id="MBW0579172.1"/>
    </source>
</evidence>
<feature type="region of interest" description="Disordered" evidence="1">
    <location>
        <begin position="242"/>
        <end position="294"/>
    </location>
</feature>
<gene>
    <name evidence="2" type="ORF">O181_118887</name>
</gene>
<comment type="caution">
    <text evidence="2">The sequence shown here is derived from an EMBL/GenBank/DDBJ whole genome shotgun (WGS) entry which is preliminary data.</text>
</comment>
<feature type="compositionally biased region" description="Low complexity" evidence="1">
    <location>
        <begin position="277"/>
        <end position="294"/>
    </location>
</feature>
<name>A0A9Q3Q0U6_9BASI</name>
<dbReference type="AlphaFoldDB" id="A0A9Q3Q0U6"/>
<proteinExistence type="predicted"/>
<evidence type="ECO:0000256" key="1">
    <source>
        <dbReference type="SAM" id="MobiDB-lite"/>
    </source>
</evidence>
<accession>A0A9Q3Q0U6</accession>
<reference evidence="2" key="1">
    <citation type="submission" date="2021-03" db="EMBL/GenBank/DDBJ databases">
        <title>Draft genome sequence of rust myrtle Austropuccinia psidii MF-1, a brazilian biotype.</title>
        <authorList>
            <person name="Quecine M.C."/>
            <person name="Pachon D.M.R."/>
            <person name="Bonatelli M.L."/>
            <person name="Correr F.H."/>
            <person name="Franceschini L.M."/>
            <person name="Leite T.F."/>
            <person name="Margarido G.R.A."/>
            <person name="Almeida C.A."/>
            <person name="Ferrarezi J.A."/>
            <person name="Labate C.A."/>
        </authorList>
    </citation>
    <scope>NUCLEOTIDE SEQUENCE</scope>
    <source>
        <strain evidence="2">MF-1</strain>
    </source>
</reference>
<feature type="compositionally biased region" description="Polar residues" evidence="1">
    <location>
        <begin position="250"/>
        <end position="265"/>
    </location>
</feature>
<protein>
    <submittedName>
        <fullName evidence="2">Uncharacterized protein</fullName>
    </submittedName>
</protein>
<evidence type="ECO:0000313" key="3">
    <source>
        <dbReference type="Proteomes" id="UP000765509"/>
    </source>
</evidence>
<sequence length="294" mass="32254">MSSKLTSICDSDHSDSPHSVLYGAGVFDNLRELSDEIMAPTEIWEINKTSNGFKSVRAIEPPCINCWTKGVPCVESATSRSTRCQVFNLGKKNFSQANHNFPDNPRRLCRSIKKGGRFGLEAPVDEPPTSDATSGHSNCELNDQVISELLTSVIFSSSASVTGSRMRCVQQWTNTSSSWANTGGPIHPQGNTIRVAPEVPILVTRKDGRLGKLKRSLVVQDENDTYAEGSDELDGEELEMTTPIQKRRIQSTSLSPVQASTTTNEVIRPPQPPQPPIRSLTRPSTLSSTCDQYF</sequence>
<keyword evidence="3" id="KW-1185">Reference proteome</keyword>
<dbReference type="OrthoDB" id="2123952at2759"/>